<sequence length="83" mass="9089">MIKLIFFGALLYALYYYGKRYIAVPGTMGKSEAAKLLGLSSDASSYAVIDAHRRLITKVHPDAGGSVELASRINQARDVMLRP</sequence>
<protein>
    <submittedName>
        <fullName evidence="7">J domain-containing protein</fullName>
    </submittedName>
</protein>
<dbReference type="RefSeq" id="WP_121152869.1">
    <property type="nucleotide sequence ID" value="NZ_CP032829.1"/>
</dbReference>
<comment type="subcellular location">
    <subcellularLocation>
        <location evidence="1">Membrane</location>
        <topology evidence="1">Single-pass membrane protein</topology>
    </subcellularLocation>
</comment>
<dbReference type="GO" id="GO:0030150">
    <property type="term" value="P:protein import into mitochondrial matrix"/>
    <property type="evidence" value="ECO:0007669"/>
    <property type="project" value="TreeGrafter"/>
</dbReference>
<evidence type="ECO:0000313" key="7">
    <source>
        <dbReference type="EMBL" id="AYJ86245.1"/>
    </source>
</evidence>
<evidence type="ECO:0000256" key="3">
    <source>
        <dbReference type="ARBA" id="ARBA00022989"/>
    </source>
</evidence>
<keyword evidence="3" id="KW-1133">Transmembrane helix</keyword>
<evidence type="ECO:0000259" key="6">
    <source>
        <dbReference type="PROSITE" id="PS50076"/>
    </source>
</evidence>
<dbReference type="Proteomes" id="UP000276254">
    <property type="component" value="Chromosome"/>
</dbReference>
<dbReference type="OrthoDB" id="9811070at2"/>
<dbReference type="InterPro" id="IPR001623">
    <property type="entry name" value="DnaJ_domain"/>
</dbReference>
<evidence type="ECO:0000313" key="8">
    <source>
        <dbReference type="Proteomes" id="UP000276254"/>
    </source>
</evidence>
<feature type="domain" description="J" evidence="6">
    <location>
        <begin position="32"/>
        <end position="83"/>
    </location>
</feature>
<evidence type="ECO:0000256" key="5">
    <source>
        <dbReference type="ARBA" id="ARBA00038105"/>
    </source>
</evidence>
<dbReference type="Gene3D" id="1.10.287.110">
    <property type="entry name" value="DnaJ domain"/>
    <property type="match status" value="1"/>
</dbReference>
<dbReference type="KEGG" id="spha:D3Y57_10055"/>
<dbReference type="GO" id="GO:0016020">
    <property type="term" value="C:membrane"/>
    <property type="evidence" value="ECO:0007669"/>
    <property type="project" value="UniProtKB-SubCell"/>
</dbReference>
<evidence type="ECO:0000256" key="4">
    <source>
        <dbReference type="ARBA" id="ARBA00023136"/>
    </source>
</evidence>
<dbReference type="EMBL" id="CP032829">
    <property type="protein sequence ID" value="AYJ86245.1"/>
    <property type="molecule type" value="Genomic_DNA"/>
</dbReference>
<dbReference type="PROSITE" id="PS50076">
    <property type="entry name" value="DNAJ_2"/>
    <property type="match status" value="1"/>
</dbReference>
<dbReference type="AlphaFoldDB" id="A0A494TMD7"/>
<gene>
    <name evidence="7" type="ORF">D3Y57_10055</name>
</gene>
<comment type="similarity">
    <text evidence="5">Belongs to the TIM14 family.</text>
</comment>
<dbReference type="InterPro" id="IPR036869">
    <property type="entry name" value="J_dom_sf"/>
</dbReference>
<dbReference type="GO" id="GO:0001671">
    <property type="term" value="F:ATPase activator activity"/>
    <property type="evidence" value="ECO:0007669"/>
    <property type="project" value="TreeGrafter"/>
</dbReference>
<proteinExistence type="inferred from homology"/>
<reference evidence="7 8" key="1">
    <citation type="submission" date="2018-09" db="EMBL/GenBank/DDBJ databases">
        <title>Sphingomonas peninsula sp. nov., isolated from fildes peninsula, Antarctic soil.</title>
        <authorList>
            <person name="Yingchao G."/>
        </authorList>
    </citation>
    <scope>NUCLEOTIDE SEQUENCE [LARGE SCALE GENOMIC DNA]</scope>
    <source>
        <strain evidence="7 8">YZ-8</strain>
    </source>
</reference>
<keyword evidence="2" id="KW-0812">Transmembrane</keyword>
<dbReference type="PANTHER" id="PTHR12763">
    <property type="match status" value="1"/>
</dbReference>
<accession>A0A494TMD7</accession>
<organism evidence="7 8">
    <name type="scientific">Sphingomonas paeninsulae</name>
    <dbReference type="NCBI Taxonomy" id="2319844"/>
    <lineage>
        <taxon>Bacteria</taxon>
        <taxon>Pseudomonadati</taxon>
        <taxon>Pseudomonadota</taxon>
        <taxon>Alphaproteobacteria</taxon>
        <taxon>Sphingomonadales</taxon>
        <taxon>Sphingomonadaceae</taxon>
        <taxon>Sphingomonas</taxon>
    </lineage>
</organism>
<dbReference type="SUPFAM" id="SSF46565">
    <property type="entry name" value="Chaperone J-domain"/>
    <property type="match status" value="1"/>
</dbReference>
<evidence type="ECO:0000256" key="1">
    <source>
        <dbReference type="ARBA" id="ARBA00004167"/>
    </source>
</evidence>
<keyword evidence="8" id="KW-1185">Reference proteome</keyword>
<keyword evidence="4" id="KW-0472">Membrane</keyword>
<evidence type="ECO:0000256" key="2">
    <source>
        <dbReference type="ARBA" id="ARBA00022692"/>
    </source>
</evidence>
<name>A0A494TMD7_SPHPE</name>
<dbReference type="PANTHER" id="PTHR12763:SF28">
    <property type="entry name" value="GEO10507P1-RELATED"/>
    <property type="match status" value="1"/>
</dbReference>